<dbReference type="Gene3D" id="2.40.128.620">
    <property type="match status" value="1"/>
</dbReference>
<protein>
    <recommendedName>
        <fullName evidence="3">Annelid erythrocruorin linker subunit C-terminal domain-containing protein</fullName>
    </recommendedName>
</protein>
<dbReference type="AlphaFoldDB" id="A0AAD9MP85"/>
<keyword evidence="1 2" id="KW-1015">Disulfide bond</keyword>
<name>A0AAD9MP85_9ANNE</name>
<dbReference type="PROSITE" id="PS01209">
    <property type="entry name" value="LDLRA_1"/>
    <property type="match status" value="1"/>
</dbReference>
<dbReference type="InterPro" id="IPR031639">
    <property type="entry name" value="Eryth_link_C"/>
</dbReference>
<dbReference type="Pfam" id="PF16915">
    <property type="entry name" value="Eryth_link_C"/>
    <property type="match status" value="1"/>
</dbReference>
<dbReference type="Pfam" id="PF00057">
    <property type="entry name" value="Ldl_recept_a"/>
    <property type="match status" value="1"/>
</dbReference>
<dbReference type="InterPro" id="IPR002172">
    <property type="entry name" value="LDrepeatLR_classA_rpt"/>
</dbReference>
<dbReference type="InterPro" id="IPR023415">
    <property type="entry name" value="LDLR_class-A_CS"/>
</dbReference>
<dbReference type="SUPFAM" id="SSF57424">
    <property type="entry name" value="LDL receptor-like module"/>
    <property type="match status" value="1"/>
</dbReference>
<evidence type="ECO:0000313" key="4">
    <source>
        <dbReference type="EMBL" id="KAK2140380.1"/>
    </source>
</evidence>
<dbReference type="InterPro" id="IPR036055">
    <property type="entry name" value="LDL_receptor-like_sf"/>
</dbReference>
<accession>A0AAD9MP85</accession>
<organism evidence="4 5">
    <name type="scientific">Paralvinella palmiformis</name>
    <dbReference type="NCBI Taxonomy" id="53620"/>
    <lineage>
        <taxon>Eukaryota</taxon>
        <taxon>Metazoa</taxon>
        <taxon>Spiralia</taxon>
        <taxon>Lophotrochozoa</taxon>
        <taxon>Annelida</taxon>
        <taxon>Polychaeta</taxon>
        <taxon>Sedentaria</taxon>
        <taxon>Canalipalpata</taxon>
        <taxon>Terebellida</taxon>
        <taxon>Terebelliformia</taxon>
        <taxon>Alvinellidae</taxon>
        <taxon>Paralvinella</taxon>
    </lineage>
</organism>
<evidence type="ECO:0000313" key="5">
    <source>
        <dbReference type="Proteomes" id="UP001208570"/>
    </source>
</evidence>
<evidence type="ECO:0000256" key="2">
    <source>
        <dbReference type="PROSITE-ProRule" id="PRU00124"/>
    </source>
</evidence>
<dbReference type="Proteomes" id="UP001208570">
    <property type="component" value="Unassembled WGS sequence"/>
</dbReference>
<evidence type="ECO:0000259" key="3">
    <source>
        <dbReference type="Pfam" id="PF16915"/>
    </source>
</evidence>
<sequence length="235" mass="27043">MGFDEGQSEYRDNSSPKTSSWNISTEIDQFLVEVFEMDNAIKDITAALNRENMKTVQIQYRLEAMKGSSCDMFWEFICPVSSRACISYYLVCDGEADCPHGEDETECGSPVVAGSTWRAFFLFQHCKSSRNVKLMVMHIINETTAYYFSTLRTYRVTYDLYYHDNADAHVVPTEQEATYYHSSKALLLTLEVDDKWIIECNFEKEHSDYCYGYAFVGGSEEPCAGVIFLRTDLWV</sequence>
<reference evidence="4" key="1">
    <citation type="journal article" date="2023" name="Mol. Biol. Evol.">
        <title>Third-Generation Sequencing Reveals the Adaptive Role of the Epigenome in Three Deep-Sea Polychaetes.</title>
        <authorList>
            <person name="Perez M."/>
            <person name="Aroh O."/>
            <person name="Sun Y."/>
            <person name="Lan Y."/>
            <person name="Juniper S.K."/>
            <person name="Young C.R."/>
            <person name="Angers B."/>
            <person name="Qian P.Y."/>
        </authorList>
    </citation>
    <scope>NUCLEOTIDE SEQUENCE</scope>
    <source>
        <strain evidence="4">P08H-3</strain>
    </source>
</reference>
<dbReference type="SMART" id="SM00192">
    <property type="entry name" value="LDLa"/>
    <property type="match status" value="1"/>
</dbReference>
<dbReference type="EMBL" id="JAODUP010001371">
    <property type="protein sequence ID" value="KAK2140380.1"/>
    <property type="molecule type" value="Genomic_DNA"/>
</dbReference>
<gene>
    <name evidence="4" type="ORF">LSH36_1369g00000</name>
</gene>
<keyword evidence="5" id="KW-1185">Reference proteome</keyword>
<comment type="caution">
    <text evidence="4">The sequence shown here is derived from an EMBL/GenBank/DDBJ whole genome shotgun (WGS) entry which is preliminary data.</text>
</comment>
<feature type="domain" description="Annelid erythrocruorin linker subunit C-terminal" evidence="3">
    <location>
        <begin position="110"/>
        <end position="230"/>
    </location>
</feature>
<comment type="caution">
    <text evidence="2">Lacks conserved residue(s) required for the propagation of feature annotation.</text>
</comment>
<proteinExistence type="predicted"/>
<dbReference type="CDD" id="cd00112">
    <property type="entry name" value="LDLa"/>
    <property type="match status" value="1"/>
</dbReference>
<dbReference type="PROSITE" id="PS50068">
    <property type="entry name" value="LDLRA_2"/>
    <property type="match status" value="1"/>
</dbReference>
<dbReference type="InterPro" id="IPR036153">
    <property type="entry name" value="Eryth_link_C_sf"/>
</dbReference>
<feature type="disulfide bond" evidence="2">
    <location>
        <begin position="92"/>
        <end position="107"/>
    </location>
</feature>
<evidence type="ECO:0000256" key="1">
    <source>
        <dbReference type="ARBA" id="ARBA00023157"/>
    </source>
</evidence>
<dbReference type="SUPFAM" id="SSF141480">
    <property type="entry name" value="Extracellular hemoglobin linker subunit, receptor domain"/>
    <property type="match status" value="1"/>
</dbReference>